<evidence type="ECO:0000256" key="8">
    <source>
        <dbReference type="ARBA" id="ARBA00049244"/>
    </source>
</evidence>
<evidence type="ECO:0000256" key="2">
    <source>
        <dbReference type="ARBA" id="ARBA00017703"/>
    </source>
</evidence>
<dbReference type="GO" id="GO:0009360">
    <property type="term" value="C:DNA polymerase III complex"/>
    <property type="evidence" value="ECO:0007669"/>
    <property type="project" value="InterPro"/>
</dbReference>
<reference evidence="12" key="1">
    <citation type="submission" date="2016-10" db="EMBL/GenBank/DDBJ databases">
        <authorList>
            <person name="Varghese N."/>
            <person name="Submissions S."/>
        </authorList>
    </citation>
    <scope>NUCLEOTIDE SEQUENCE [LARGE SCALE GENOMIC DNA]</scope>
    <source>
        <strain evidence="12">DSM 16108</strain>
    </source>
</reference>
<dbReference type="Gene3D" id="1.20.272.10">
    <property type="match status" value="1"/>
</dbReference>
<feature type="domain" description="DNA polymerase III delta subunit-like C-terminal" evidence="10">
    <location>
        <begin position="218"/>
        <end position="338"/>
    </location>
</feature>
<keyword evidence="4" id="KW-0548">Nucleotidyltransferase</keyword>
<dbReference type="Pfam" id="PF21694">
    <property type="entry name" value="DNA_pol3_delta_C"/>
    <property type="match status" value="1"/>
</dbReference>
<protein>
    <recommendedName>
        <fullName evidence="2">DNA polymerase III subunit delta</fullName>
        <ecNumber evidence="1">2.7.7.7</ecNumber>
    </recommendedName>
</protein>
<keyword evidence="5" id="KW-0235">DNA replication</keyword>
<evidence type="ECO:0000256" key="4">
    <source>
        <dbReference type="ARBA" id="ARBA00022695"/>
    </source>
</evidence>
<dbReference type="InterPro" id="IPR027417">
    <property type="entry name" value="P-loop_NTPase"/>
</dbReference>
<dbReference type="Proteomes" id="UP000199589">
    <property type="component" value="Unassembled WGS sequence"/>
</dbReference>
<dbReference type="GO" id="GO:0006261">
    <property type="term" value="P:DNA-templated DNA replication"/>
    <property type="evidence" value="ECO:0007669"/>
    <property type="project" value="TreeGrafter"/>
</dbReference>
<evidence type="ECO:0000256" key="3">
    <source>
        <dbReference type="ARBA" id="ARBA00022679"/>
    </source>
</evidence>
<evidence type="ECO:0000313" key="12">
    <source>
        <dbReference type="Proteomes" id="UP000199589"/>
    </source>
</evidence>
<gene>
    <name evidence="11" type="ORF">SAMN04488569_102824</name>
</gene>
<evidence type="ECO:0000259" key="10">
    <source>
        <dbReference type="Pfam" id="PF21694"/>
    </source>
</evidence>
<dbReference type="InterPro" id="IPR048466">
    <property type="entry name" value="DNA_pol3_delta-like_C"/>
</dbReference>
<keyword evidence="6" id="KW-0239">DNA-directed DNA polymerase</keyword>
<evidence type="ECO:0000256" key="7">
    <source>
        <dbReference type="ARBA" id="ARBA00034754"/>
    </source>
</evidence>
<dbReference type="InterPro" id="IPR005790">
    <property type="entry name" value="DNA_polIII_delta"/>
</dbReference>
<dbReference type="EMBL" id="FOSJ01000028">
    <property type="protein sequence ID" value="SFK38717.1"/>
    <property type="molecule type" value="Genomic_DNA"/>
</dbReference>
<feature type="domain" description="DNA polymerase III delta N-terminal" evidence="9">
    <location>
        <begin position="20"/>
        <end position="144"/>
    </location>
</feature>
<evidence type="ECO:0000256" key="6">
    <source>
        <dbReference type="ARBA" id="ARBA00022932"/>
    </source>
</evidence>
<dbReference type="GO" id="GO:0003677">
    <property type="term" value="F:DNA binding"/>
    <property type="evidence" value="ECO:0007669"/>
    <property type="project" value="InterPro"/>
</dbReference>
<dbReference type="Gene3D" id="1.10.8.60">
    <property type="match status" value="1"/>
</dbReference>
<proteinExistence type="inferred from homology"/>
<dbReference type="OrthoDB" id="9775929at2"/>
<dbReference type="AlphaFoldDB" id="A0A1I3Z3U3"/>
<accession>A0A1I3Z3U3</accession>
<dbReference type="InterPro" id="IPR008921">
    <property type="entry name" value="DNA_pol3_clamp-load_cplx_C"/>
</dbReference>
<dbReference type="Gene3D" id="3.40.50.300">
    <property type="entry name" value="P-loop containing nucleotide triphosphate hydrolases"/>
    <property type="match status" value="1"/>
</dbReference>
<dbReference type="EC" id="2.7.7.7" evidence="1"/>
<comment type="catalytic activity">
    <reaction evidence="8">
        <text>DNA(n) + a 2'-deoxyribonucleoside 5'-triphosphate = DNA(n+1) + diphosphate</text>
        <dbReference type="Rhea" id="RHEA:22508"/>
        <dbReference type="Rhea" id="RHEA-COMP:17339"/>
        <dbReference type="Rhea" id="RHEA-COMP:17340"/>
        <dbReference type="ChEBI" id="CHEBI:33019"/>
        <dbReference type="ChEBI" id="CHEBI:61560"/>
        <dbReference type="ChEBI" id="CHEBI:173112"/>
        <dbReference type="EC" id="2.7.7.7"/>
    </reaction>
</comment>
<dbReference type="RefSeq" id="WP_072694620.1">
    <property type="nucleotide sequence ID" value="NZ_FOSJ01000028.1"/>
</dbReference>
<comment type="similarity">
    <text evidence="7">Belongs to the DNA polymerase HolA subunit family.</text>
</comment>
<dbReference type="PANTHER" id="PTHR34388:SF1">
    <property type="entry name" value="DNA POLYMERASE III SUBUNIT DELTA"/>
    <property type="match status" value="1"/>
</dbReference>
<keyword evidence="12" id="KW-1185">Reference proteome</keyword>
<dbReference type="NCBIfam" id="TIGR01128">
    <property type="entry name" value="holA"/>
    <property type="match status" value="1"/>
</dbReference>
<evidence type="ECO:0000259" key="9">
    <source>
        <dbReference type="Pfam" id="PF06144"/>
    </source>
</evidence>
<evidence type="ECO:0000256" key="5">
    <source>
        <dbReference type="ARBA" id="ARBA00022705"/>
    </source>
</evidence>
<dbReference type="SUPFAM" id="SSF48019">
    <property type="entry name" value="post-AAA+ oligomerization domain-like"/>
    <property type="match status" value="1"/>
</dbReference>
<keyword evidence="3" id="KW-0808">Transferase</keyword>
<organism evidence="11 12">
    <name type="scientific">Marinilactibacillus piezotolerans</name>
    <dbReference type="NCBI Taxonomy" id="258723"/>
    <lineage>
        <taxon>Bacteria</taxon>
        <taxon>Bacillati</taxon>
        <taxon>Bacillota</taxon>
        <taxon>Bacilli</taxon>
        <taxon>Lactobacillales</taxon>
        <taxon>Carnobacteriaceae</taxon>
        <taxon>Marinilactibacillus</taxon>
    </lineage>
</organism>
<evidence type="ECO:0000256" key="1">
    <source>
        <dbReference type="ARBA" id="ARBA00012417"/>
    </source>
</evidence>
<name>A0A1I3Z3U3_9LACT</name>
<dbReference type="SUPFAM" id="SSF52540">
    <property type="entry name" value="P-loop containing nucleoside triphosphate hydrolases"/>
    <property type="match status" value="1"/>
</dbReference>
<dbReference type="InterPro" id="IPR010372">
    <property type="entry name" value="DNA_pol3_delta_N"/>
</dbReference>
<sequence length="349" mass="40349">MSELDKQLKKIKQGKHSLIYLVVGTEQYLSEKVKVALMDSVLGEDVSDFNFGQFDMKESTIDAALQEAETFPFFGSQRLILIQNPYFLTGKTLSNGPDHDIDYLEQYLLNPSEFTILVFFAPYEKLDKRKKMTKALLKQAEILNVDPVNETDIKSFVQESCKIKQFSIEPAALDELLILTDRNLSKSMKELEKLMIFHQEDRNIKLSTVRQLVPKTLEQNIFELNDLVLNKKAQQSIELYQDLLTQKEDPIKIIALMIGQFRLLLQVKILKKKGYQQADIAKILKVHPFRVKLALQKERMFEQGILSKAHHQLIDADFLIKSGQVNPEMQVELFILKFTDQNPKLQKNS</sequence>
<dbReference type="Pfam" id="PF06144">
    <property type="entry name" value="DNA_pol3_delta"/>
    <property type="match status" value="1"/>
</dbReference>
<dbReference type="GO" id="GO:0003887">
    <property type="term" value="F:DNA-directed DNA polymerase activity"/>
    <property type="evidence" value="ECO:0007669"/>
    <property type="project" value="UniProtKB-KW"/>
</dbReference>
<evidence type="ECO:0000313" key="11">
    <source>
        <dbReference type="EMBL" id="SFK38717.1"/>
    </source>
</evidence>
<dbReference type="PANTHER" id="PTHR34388">
    <property type="entry name" value="DNA POLYMERASE III SUBUNIT DELTA"/>
    <property type="match status" value="1"/>
</dbReference>